<feature type="transmembrane region" description="Helical" evidence="5">
    <location>
        <begin position="233"/>
        <end position="254"/>
    </location>
</feature>
<accession>A0A1H3MYA2</accession>
<sequence length="449" mass="45191">MTVTAVEPDTQLFSRRYALATAGSTSLVFLAAFEALAVTTVMPTITAELDGRALYSLAFVSTTAASVVGSVVAGAWADRHGPRRALLVAIVVFALGLAVAGTAGTMGVFVGGRFLQGLGAGGITVALYVLVAAVYPAALHPRIFGLFAAAWVVPSMVGPFVAGLVADAWSWHWVFLGVLVLVAAATLVIVPVLRATVVAPGKVTAGAGRRIAAAAVVASAAVAAGLSSELPDARGWVVVAVAGALVLATVRTLLPPGTLRARPGLPGAVLLSAAAGGTFFSTEVYLPLLLHDRYGLPGWLSGFTLTVGAIAWAAGSHVQGRIGDRWTDSAVLRLGALFLATGAAAELVTALVSPHWLFVGAGWLLAGGGMGLMYPRVSTLVLAASAPGTQGFNTAAKSIADVVGGSLALALAGLLFQSLAGIGAWWSFAGTLTLSTLLGAAAVAVARRV</sequence>
<dbReference type="InterPro" id="IPR036259">
    <property type="entry name" value="MFS_trans_sf"/>
</dbReference>
<dbReference type="RefSeq" id="WP_204082950.1">
    <property type="nucleotide sequence ID" value="NZ_BOND01000028.1"/>
</dbReference>
<evidence type="ECO:0000313" key="7">
    <source>
        <dbReference type="EMBL" id="SDY81632.1"/>
    </source>
</evidence>
<name>A0A1H3MYA2_9ACTN</name>
<evidence type="ECO:0000256" key="5">
    <source>
        <dbReference type="SAM" id="Phobius"/>
    </source>
</evidence>
<keyword evidence="3 5" id="KW-1133">Transmembrane helix</keyword>
<evidence type="ECO:0000259" key="6">
    <source>
        <dbReference type="PROSITE" id="PS50850"/>
    </source>
</evidence>
<feature type="transmembrane region" description="Helical" evidence="5">
    <location>
        <begin position="53"/>
        <end position="73"/>
    </location>
</feature>
<feature type="transmembrane region" description="Helical" evidence="5">
    <location>
        <begin position="85"/>
        <end position="108"/>
    </location>
</feature>
<dbReference type="SUPFAM" id="SSF103473">
    <property type="entry name" value="MFS general substrate transporter"/>
    <property type="match status" value="1"/>
</dbReference>
<organism evidence="7 8">
    <name type="scientific">Asanoa ishikariensis</name>
    <dbReference type="NCBI Taxonomy" id="137265"/>
    <lineage>
        <taxon>Bacteria</taxon>
        <taxon>Bacillati</taxon>
        <taxon>Actinomycetota</taxon>
        <taxon>Actinomycetes</taxon>
        <taxon>Micromonosporales</taxon>
        <taxon>Micromonosporaceae</taxon>
        <taxon>Asanoa</taxon>
    </lineage>
</organism>
<evidence type="ECO:0000256" key="1">
    <source>
        <dbReference type="ARBA" id="ARBA00004651"/>
    </source>
</evidence>
<dbReference type="GO" id="GO:0005886">
    <property type="term" value="C:plasma membrane"/>
    <property type="evidence" value="ECO:0007669"/>
    <property type="project" value="UniProtKB-SubCell"/>
</dbReference>
<feature type="transmembrane region" description="Helical" evidence="5">
    <location>
        <begin position="398"/>
        <end position="419"/>
    </location>
</feature>
<feature type="transmembrane region" description="Helical" evidence="5">
    <location>
        <begin position="143"/>
        <end position="165"/>
    </location>
</feature>
<dbReference type="PROSITE" id="PS50850">
    <property type="entry name" value="MFS"/>
    <property type="match status" value="1"/>
</dbReference>
<evidence type="ECO:0000256" key="2">
    <source>
        <dbReference type="ARBA" id="ARBA00022692"/>
    </source>
</evidence>
<evidence type="ECO:0000256" key="3">
    <source>
        <dbReference type="ARBA" id="ARBA00022989"/>
    </source>
</evidence>
<feature type="transmembrane region" description="Helical" evidence="5">
    <location>
        <begin position="298"/>
        <end position="318"/>
    </location>
</feature>
<feature type="transmembrane region" description="Helical" evidence="5">
    <location>
        <begin position="171"/>
        <end position="190"/>
    </location>
</feature>
<feature type="transmembrane region" description="Helical" evidence="5">
    <location>
        <begin position="425"/>
        <end position="446"/>
    </location>
</feature>
<keyword evidence="8" id="KW-1185">Reference proteome</keyword>
<dbReference type="PANTHER" id="PTHR23501:SF154">
    <property type="entry name" value="MULTIDRUG-EFFLUX TRANSPORTER RV1634-RELATED"/>
    <property type="match status" value="1"/>
</dbReference>
<dbReference type="InterPro" id="IPR020846">
    <property type="entry name" value="MFS_dom"/>
</dbReference>
<feature type="domain" description="Major facilitator superfamily (MFS) profile" evidence="6">
    <location>
        <begin position="20"/>
        <end position="449"/>
    </location>
</feature>
<feature type="transmembrane region" description="Helical" evidence="5">
    <location>
        <begin position="17"/>
        <end position="41"/>
    </location>
</feature>
<dbReference type="AlphaFoldDB" id="A0A1H3MYA2"/>
<feature type="transmembrane region" description="Helical" evidence="5">
    <location>
        <begin position="356"/>
        <end position="377"/>
    </location>
</feature>
<dbReference type="EMBL" id="FNQB01000001">
    <property type="protein sequence ID" value="SDY81632.1"/>
    <property type="molecule type" value="Genomic_DNA"/>
</dbReference>
<dbReference type="GO" id="GO:0022857">
    <property type="term" value="F:transmembrane transporter activity"/>
    <property type="evidence" value="ECO:0007669"/>
    <property type="project" value="InterPro"/>
</dbReference>
<feature type="transmembrane region" description="Helical" evidence="5">
    <location>
        <begin position="266"/>
        <end position="286"/>
    </location>
</feature>
<keyword evidence="2 5" id="KW-0812">Transmembrane</keyword>
<dbReference type="STRING" id="137265.SAMN05421684_1700"/>
<dbReference type="PANTHER" id="PTHR23501">
    <property type="entry name" value="MAJOR FACILITATOR SUPERFAMILY"/>
    <property type="match status" value="1"/>
</dbReference>
<feature type="transmembrane region" description="Helical" evidence="5">
    <location>
        <begin position="114"/>
        <end position="136"/>
    </location>
</feature>
<evidence type="ECO:0000313" key="8">
    <source>
        <dbReference type="Proteomes" id="UP000199632"/>
    </source>
</evidence>
<reference evidence="8" key="1">
    <citation type="submission" date="2016-10" db="EMBL/GenBank/DDBJ databases">
        <authorList>
            <person name="Varghese N."/>
            <person name="Submissions S."/>
        </authorList>
    </citation>
    <scope>NUCLEOTIDE SEQUENCE [LARGE SCALE GENOMIC DNA]</scope>
    <source>
        <strain evidence="8">DSM 44718</strain>
    </source>
</reference>
<dbReference type="Proteomes" id="UP000199632">
    <property type="component" value="Unassembled WGS sequence"/>
</dbReference>
<feature type="transmembrane region" description="Helical" evidence="5">
    <location>
        <begin position="330"/>
        <end position="350"/>
    </location>
</feature>
<dbReference type="InterPro" id="IPR011701">
    <property type="entry name" value="MFS"/>
</dbReference>
<dbReference type="Pfam" id="PF07690">
    <property type="entry name" value="MFS_1"/>
    <property type="match status" value="1"/>
</dbReference>
<protein>
    <submittedName>
        <fullName evidence="7">Major Facilitator Superfamily protein</fullName>
    </submittedName>
</protein>
<comment type="subcellular location">
    <subcellularLocation>
        <location evidence="1">Cell membrane</location>
        <topology evidence="1">Multi-pass membrane protein</topology>
    </subcellularLocation>
</comment>
<keyword evidence="4 5" id="KW-0472">Membrane</keyword>
<feature type="transmembrane region" description="Helical" evidence="5">
    <location>
        <begin position="211"/>
        <end position="227"/>
    </location>
</feature>
<proteinExistence type="predicted"/>
<dbReference type="Gene3D" id="1.20.1250.20">
    <property type="entry name" value="MFS general substrate transporter like domains"/>
    <property type="match status" value="1"/>
</dbReference>
<gene>
    <name evidence="7" type="ORF">SAMN05421684_1700</name>
</gene>
<evidence type="ECO:0000256" key="4">
    <source>
        <dbReference type="ARBA" id="ARBA00023136"/>
    </source>
</evidence>